<dbReference type="AlphaFoldDB" id="L8G0K0"/>
<evidence type="ECO:0000256" key="9">
    <source>
        <dbReference type="ARBA" id="ARBA00048317"/>
    </source>
</evidence>
<dbReference type="Proteomes" id="UP000011064">
    <property type="component" value="Unassembled WGS sequence"/>
</dbReference>
<dbReference type="GO" id="GO:0005788">
    <property type="term" value="C:endoplasmic reticulum lumen"/>
    <property type="evidence" value="ECO:0007669"/>
    <property type="project" value="TreeGrafter"/>
</dbReference>
<feature type="compositionally biased region" description="Polar residues" evidence="11">
    <location>
        <begin position="126"/>
        <end position="136"/>
    </location>
</feature>
<proteinExistence type="predicted"/>
<evidence type="ECO:0000256" key="10">
    <source>
        <dbReference type="ARBA" id="ARBA00049432"/>
    </source>
</evidence>
<evidence type="ECO:0000256" key="1">
    <source>
        <dbReference type="ARBA" id="ARBA00011970"/>
    </source>
</evidence>
<name>L8G0K0_PSED2</name>
<dbReference type="PANTHER" id="PTHR20961:SF148">
    <property type="entry name" value="EGF DOMAIN-SPECIFIC O-LINKED N-ACETYLGLUCOSAMINE TRANSFERASE"/>
    <property type="match status" value="1"/>
</dbReference>
<feature type="domain" description="Glycosyltransferase 61 catalytic" evidence="12">
    <location>
        <begin position="167"/>
        <end position="256"/>
    </location>
</feature>
<evidence type="ECO:0000256" key="6">
    <source>
        <dbReference type="ARBA" id="ARBA00023180"/>
    </source>
</evidence>
<keyword evidence="4" id="KW-0732">Signal</keyword>
<dbReference type="InterPro" id="IPR007657">
    <property type="entry name" value="Glycosyltransferase_61"/>
</dbReference>
<dbReference type="GO" id="GO:0097363">
    <property type="term" value="F:protein O-acetylglucosaminyltransferase activity"/>
    <property type="evidence" value="ECO:0007669"/>
    <property type="project" value="UniProtKB-EC"/>
</dbReference>
<evidence type="ECO:0000259" key="12">
    <source>
        <dbReference type="Pfam" id="PF04577"/>
    </source>
</evidence>
<keyword evidence="2" id="KW-0328">Glycosyltransferase</keyword>
<evidence type="ECO:0000256" key="3">
    <source>
        <dbReference type="ARBA" id="ARBA00022679"/>
    </source>
</evidence>
<keyword evidence="14" id="KW-1185">Reference proteome</keyword>
<keyword evidence="5" id="KW-0256">Endoplasmic reticulum</keyword>
<sequence>MLSPSMTFHPQDPVYCVSRFGLKYLENQRDRSPERTKGQERTDTMCFGRSANFNATAQKFNLGCDRRTLQGQEASRMPQLDDFRYWYGTGPRAVLNDRVVLDPSVTIVEPARNFTILVKREGSHNPWHSPSSRNAPPQQPRLARRLGRPQLRPLASPHHIRPAHPLLLRPHHHPHPHPDIVLTLVDRRSTRRLLGQDSHLAALRAHIPHLKVQRIDFAELSFAEQIKVVPGIDILVGVHGAGLTHAMFLPESAVVVERGTGYEIVGGRYGRYSLMSPGANWDVFNTPV</sequence>
<dbReference type="InterPro" id="IPR049625">
    <property type="entry name" value="Glyco_transf_61_cat"/>
</dbReference>
<dbReference type="Pfam" id="PF04577">
    <property type="entry name" value="Glyco_transf_61"/>
    <property type="match status" value="1"/>
</dbReference>
<dbReference type="EC" id="2.4.1.255" evidence="1"/>
<evidence type="ECO:0000256" key="5">
    <source>
        <dbReference type="ARBA" id="ARBA00022824"/>
    </source>
</evidence>
<comment type="catalytic activity">
    <reaction evidence="10">
        <text>L-threonyl-[protein] + UDP-N-acetyl-alpha-D-glucosamine = 3-O-(N-acetyl-beta-D-glucosaminyl)-L-threonyl-[protein] + UDP + H(+)</text>
        <dbReference type="Rhea" id="RHEA:48908"/>
        <dbReference type="Rhea" id="RHEA-COMP:11060"/>
        <dbReference type="Rhea" id="RHEA-COMP:12252"/>
        <dbReference type="ChEBI" id="CHEBI:15378"/>
        <dbReference type="ChEBI" id="CHEBI:30013"/>
        <dbReference type="ChEBI" id="CHEBI:57705"/>
        <dbReference type="ChEBI" id="CHEBI:58223"/>
        <dbReference type="ChEBI" id="CHEBI:90840"/>
        <dbReference type="EC" id="2.4.1.255"/>
    </reaction>
</comment>
<reference evidence="14" key="1">
    <citation type="submission" date="2010-09" db="EMBL/GenBank/DDBJ databases">
        <title>The genome sequence of Geomyces destructans 20631-21.</title>
        <authorList>
            <consortium name="The Broad Institute Genome Sequencing Platform"/>
            <person name="Cuomo C.A."/>
            <person name="Blehert D.S."/>
            <person name="Lorch J.M."/>
            <person name="Young S.K."/>
            <person name="Zeng Q."/>
            <person name="Gargeya S."/>
            <person name="Fitzgerald M."/>
            <person name="Haas B."/>
            <person name="Abouelleil A."/>
            <person name="Alvarado L."/>
            <person name="Arachchi H.M."/>
            <person name="Berlin A."/>
            <person name="Brown A."/>
            <person name="Chapman S.B."/>
            <person name="Chen Z."/>
            <person name="Dunbar C."/>
            <person name="Freedman E."/>
            <person name="Gearin G."/>
            <person name="Gellesch M."/>
            <person name="Goldberg J."/>
            <person name="Griggs A."/>
            <person name="Gujja S."/>
            <person name="Heiman D."/>
            <person name="Howarth C."/>
            <person name="Larson L."/>
            <person name="Lui A."/>
            <person name="MacDonald P.J.P."/>
            <person name="Montmayeur A."/>
            <person name="Murphy C."/>
            <person name="Neiman D."/>
            <person name="Pearson M."/>
            <person name="Priest M."/>
            <person name="Roberts A."/>
            <person name="Saif S."/>
            <person name="Shea T."/>
            <person name="Shenoy N."/>
            <person name="Sisk P."/>
            <person name="Stolte C."/>
            <person name="Sykes S."/>
            <person name="Wortman J."/>
            <person name="Nusbaum C."/>
            <person name="Birren B."/>
        </authorList>
    </citation>
    <scope>NUCLEOTIDE SEQUENCE [LARGE SCALE GENOMIC DNA]</scope>
    <source>
        <strain evidence="14">ATCC MYA-4855 / 20631-21</strain>
    </source>
</reference>
<organism evidence="13 14">
    <name type="scientific">Pseudogymnoascus destructans (strain ATCC MYA-4855 / 20631-21)</name>
    <name type="common">Bat white-nose syndrome fungus</name>
    <name type="synonym">Geomyces destructans</name>
    <dbReference type="NCBI Taxonomy" id="658429"/>
    <lineage>
        <taxon>Eukaryota</taxon>
        <taxon>Fungi</taxon>
        <taxon>Dikarya</taxon>
        <taxon>Ascomycota</taxon>
        <taxon>Pezizomycotina</taxon>
        <taxon>Leotiomycetes</taxon>
        <taxon>Thelebolales</taxon>
        <taxon>Thelebolaceae</taxon>
        <taxon>Pseudogymnoascus</taxon>
    </lineage>
</organism>
<dbReference type="OrthoDB" id="3436192at2759"/>
<evidence type="ECO:0000256" key="11">
    <source>
        <dbReference type="SAM" id="MobiDB-lite"/>
    </source>
</evidence>
<keyword evidence="3" id="KW-0808">Transferase</keyword>
<dbReference type="InParanoid" id="L8G0K0"/>
<keyword evidence="6" id="KW-0325">Glycoprotein</keyword>
<dbReference type="STRING" id="658429.L8G0K0"/>
<gene>
    <name evidence="13" type="ORF">GMDG_08105</name>
</gene>
<feature type="region of interest" description="Disordered" evidence="11">
    <location>
        <begin position="122"/>
        <end position="141"/>
    </location>
</feature>
<evidence type="ECO:0000256" key="2">
    <source>
        <dbReference type="ARBA" id="ARBA00022676"/>
    </source>
</evidence>
<accession>L8G0K0</accession>
<dbReference type="PANTHER" id="PTHR20961">
    <property type="entry name" value="GLYCOSYLTRANSFERASE"/>
    <property type="match status" value="1"/>
</dbReference>
<evidence type="ECO:0000256" key="4">
    <source>
        <dbReference type="ARBA" id="ARBA00022729"/>
    </source>
</evidence>
<evidence type="ECO:0000313" key="14">
    <source>
        <dbReference type="Proteomes" id="UP000011064"/>
    </source>
</evidence>
<dbReference type="VEuPathDB" id="FungiDB:GMDG_08105"/>
<comment type="catalytic activity">
    <reaction evidence="9">
        <text>L-seryl-[protein] + UDP-N-acetyl-alpha-D-glucosamine = 3-O-(N-acetyl-beta-D-glucosaminyl)-L-seryl-[protein] + UDP + H(+)</text>
        <dbReference type="Rhea" id="RHEA:48904"/>
        <dbReference type="Rhea" id="RHEA-COMP:9863"/>
        <dbReference type="Rhea" id="RHEA-COMP:12251"/>
        <dbReference type="ChEBI" id="CHEBI:15378"/>
        <dbReference type="ChEBI" id="CHEBI:29999"/>
        <dbReference type="ChEBI" id="CHEBI:57705"/>
        <dbReference type="ChEBI" id="CHEBI:58223"/>
        <dbReference type="ChEBI" id="CHEBI:90838"/>
        <dbReference type="EC" id="2.4.1.255"/>
    </reaction>
</comment>
<evidence type="ECO:0000256" key="7">
    <source>
        <dbReference type="ARBA" id="ARBA00040944"/>
    </source>
</evidence>
<evidence type="ECO:0000313" key="13">
    <source>
        <dbReference type="EMBL" id="ELR06632.1"/>
    </source>
</evidence>
<dbReference type="EMBL" id="GL573467">
    <property type="protein sequence ID" value="ELR06632.1"/>
    <property type="molecule type" value="Genomic_DNA"/>
</dbReference>
<evidence type="ECO:0000256" key="8">
    <source>
        <dbReference type="ARBA" id="ARBA00042574"/>
    </source>
</evidence>
<dbReference type="HOGENOM" id="CLU_966838_0_0_1"/>
<protein>
    <recommendedName>
        <fullName evidence="7">EGF domain-specific O-linked N-acetylglucosamine transferase</fullName>
        <ecNumber evidence="1">2.4.1.255</ecNumber>
    </recommendedName>
    <alternativeName>
        <fullName evidence="8">Extracellular O-linked N-acetylglucosamine transferase</fullName>
    </alternativeName>
</protein>